<dbReference type="OrthoDB" id="6402965at2"/>
<accession>A0A432WG21</accession>
<keyword evidence="2" id="KW-1185">Reference proteome</keyword>
<reference evidence="1 2" key="1">
    <citation type="journal article" date="2011" name="Front. Microbiol.">
        <title>Genomic signatures of strain selection and enhancement in Bacillus atrophaeus var. globigii, a historical biowarfare simulant.</title>
        <authorList>
            <person name="Gibbons H.S."/>
            <person name="Broomall S.M."/>
            <person name="McNew L.A."/>
            <person name="Daligault H."/>
            <person name="Chapman C."/>
            <person name="Bruce D."/>
            <person name="Karavis M."/>
            <person name="Krepps M."/>
            <person name="McGregor P.A."/>
            <person name="Hong C."/>
            <person name="Park K.H."/>
            <person name="Akmal A."/>
            <person name="Feldman A."/>
            <person name="Lin J.S."/>
            <person name="Chang W.E."/>
            <person name="Higgs B.W."/>
            <person name="Demirev P."/>
            <person name="Lindquist J."/>
            <person name="Liem A."/>
            <person name="Fochler E."/>
            <person name="Read T.D."/>
            <person name="Tapia R."/>
            <person name="Johnson S."/>
            <person name="Bishop-Lilly K.A."/>
            <person name="Detter C."/>
            <person name="Han C."/>
            <person name="Sozhamannan S."/>
            <person name="Rosenzweig C.N."/>
            <person name="Skowronski E.W."/>
        </authorList>
    </citation>
    <scope>NUCLEOTIDE SEQUENCE [LARGE SCALE GENOMIC DNA]</scope>
    <source>
        <strain evidence="1 2">GYP-17</strain>
    </source>
</reference>
<name>A0A432WG21_9GAMM</name>
<evidence type="ECO:0000313" key="1">
    <source>
        <dbReference type="EMBL" id="RUO32728.1"/>
    </source>
</evidence>
<dbReference type="AlphaFoldDB" id="A0A432WG21"/>
<organism evidence="1 2">
    <name type="scientific">Aliidiomarina sanyensis</name>
    <dbReference type="NCBI Taxonomy" id="1249555"/>
    <lineage>
        <taxon>Bacteria</taxon>
        <taxon>Pseudomonadati</taxon>
        <taxon>Pseudomonadota</taxon>
        <taxon>Gammaproteobacteria</taxon>
        <taxon>Alteromonadales</taxon>
        <taxon>Idiomarinaceae</taxon>
        <taxon>Aliidiomarina</taxon>
    </lineage>
</organism>
<evidence type="ECO:0000313" key="2">
    <source>
        <dbReference type="Proteomes" id="UP000288405"/>
    </source>
</evidence>
<proteinExistence type="predicted"/>
<dbReference type="RefSeq" id="WP_126777113.1">
    <property type="nucleotide sequence ID" value="NZ_PIPM01000007.1"/>
</dbReference>
<comment type="caution">
    <text evidence="1">The sequence shown here is derived from an EMBL/GenBank/DDBJ whole genome shotgun (WGS) entry which is preliminary data.</text>
</comment>
<dbReference type="EMBL" id="PIPM01000007">
    <property type="protein sequence ID" value="RUO32728.1"/>
    <property type="molecule type" value="Genomic_DNA"/>
</dbReference>
<dbReference type="Proteomes" id="UP000288405">
    <property type="component" value="Unassembled WGS sequence"/>
</dbReference>
<gene>
    <name evidence="1" type="ORF">CWE11_08110</name>
</gene>
<sequence>MLSSLNGAKFAHGFISAGFAKGVGTHLNDEMGNQIVAGTIVSAAIGGTTSSIVGGKFANGAVTGAFQALFNLYSSEENKPSKNANDWEHETTILGTGITVDVYAGRYLKIELDSVTLGMDGTYVQVTAFPSVSARECVGDRCESIQMGWEMRVILTGLIIFLLASCGEDSLEKNDLYSRSDCIVKFQIDMDELSRDEIRELYDALSYFIRSEAAYPMAGMTFPNSAREFFYVQLSDSCDSRLEITEAMVKRFLSTQSQASNYQVFPDVVCPSPNTISMRGPSWNSNDSCK</sequence>
<protein>
    <submittedName>
        <fullName evidence="1">Uncharacterized protein</fullName>
    </submittedName>
</protein>